<evidence type="ECO:0000256" key="9">
    <source>
        <dbReference type="ARBA" id="ARBA00023235"/>
    </source>
</evidence>
<dbReference type="GO" id="GO:0005694">
    <property type="term" value="C:chromosome"/>
    <property type="evidence" value="ECO:0007669"/>
    <property type="project" value="InterPro"/>
</dbReference>
<keyword evidence="9 10" id="KW-0413">Isomerase</keyword>
<dbReference type="PROSITE" id="PS52039">
    <property type="entry name" value="TOPO_IA_2"/>
    <property type="match status" value="1"/>
</dbReference>
<comment type="subunit">
    <text evidence="10">Monomer.</text>
</comment>
<dbReference type="GO" id="GO:0008270">
    <property type="term" value="F:zinc ion binding"/>
    <property type="evidence" value="ECO:0007669"/>
    <property type="project" value="UniProtKB-KW"/>
</dbReference>
<reference evidence="14" key="1">
    <citation type="submission" date="2016-07" db="EMBL/GenBank/DDBJ databases">
        <authorList>
            <person name="Florea S."/>
            <person name="Webb J.S."/>
            <person name="Jaromczyk J."/>
            <person name="Schardl C.L."/>
        </authorList>
    </citation>
    <scope>NUCLEOTIDE SEQUENCE [LARGE SCALE GENOMIC DNA]</scope>
    <source>
        <strain evidence="14">Z6</strain>
    </source>
</reference>
<dbReference type="GO" id="GO:0003917">
    <property type="term" value="F:DNA topoisomerase type I (single strand cut, ATP-independent) activity"/>
    <property type="evidence" value="ECO:0007669"/>
    <property type="project" value="UniProtKB-UniRule"/>
</dbReference>
<dbReference type="RefSeq" id="WP_068716597.1">
    <property type="nucleotide sequence ID" value="NZ_LWDV01000008.1"/>
</dbReference>
<dbReference type="InterPro" id="IPR013498">
    <property type="entry name" value="Topo_IA_Znf"/>
</dbReference>
<dbReference type="PANTHER" id="PTHR42785">
    <property type="entry name" value="DNA TOPOISOMERASE, TYPE IA, CORE"/>
    <property type="match status" value="1"/>
</dbReference>
<dbReference type="Pfam" id="PF01131">
    <property type="entry name" value="Topoisom_bac"/>
    <property type="match status" value="1"/>
</dbReference>
<sequence>MPKSKKKKKLVIVESPAKAKTISKFLGRGFEVEASMGHVIDLPKSQLGVDTENDFEPKYITIRGKGKTLQNLRKKAKKAEDVLLATDPDREGEAISWHLAHALKIDEKSECRIEFNEITKDAIQRALKEVRSIDIDRVNAQQARRILDRLVGYKLSPLLWQKVRKGLSAGRVQSVAVKIICDREEEIDNFVPEEYWTIDTKVKVEGKEEFDAKLHRIDNKKFRIANQEEADKISKELKEEDLKINKIEEKQRRRYPSPPFTTSTLQQQAANKINFTTKKTMYVAQQLYEGLELGADGTVGLITYMRTDSTRISDEAKGQLRDFIKGEYGDKYLSKKPKSYKAKSGSQDAHEAIRPTSVHRTPDKVKDYLNKEQYKLYKLIWERFVASQMSPAVYKTLTVDIRGGRYSLLARGSIELFAGFLKVDTSKQSTKDELLPELEEGEKVNLLKVIPEQHFTQPPARYTEAKLVKVLEQKGIGRPSTYATIVGTIQNRGYVEKKSGKFIATELGKVVNELLSEHFPQVTDIEFTAKLESDLDEIESGKVDWVKLLNDLYFPFEHRLEEAYENMESVSMEEETDEICEKCGKNMVIKYGRYGKFLACPGYPDCKNTKPFLNKVGIECPDCGDGEIVKRKSKKGKVFYGCSNYPDCEFMSWDEPVEEECPECENNFLLRKSTKKETKLYCTNKECGYEKIVDDEE</sequence>
<feature type="site" description="Interaction with DNA" evidence="10">
    <location>
        <position position="306"/>
    </location>
</feature>
<dbReference type="InterPro" id="IPR023405">
    <property type="entry name" value="Topo_IA_core_domain"/>
</dbReference>
<keyword evidence="4" id="KW-0863">Zinc-finger</keyword>
<feature type="active site" description="O-(5'-phospho-DNA)-tyrosine intermediate" evidence="10">
    <location>
        <position position="304"/>
    </location>
</feature>
<feature type="site" description="Interaction with DNA" evidence="10">
    <location>
        <position position="144"/>
    </location>
</feature>
<dbReference type="EMBL" id="LWDV01000008">
    <property type="protein sequence ID" value="OCL27075.1"/>
    <property type="molecule type" value="Genomic_DNA"/>
</dbReference>
<evidence type="ECO:0000256" key="8">
    <source>
        <dbReference type="ARBA" id="ARBA00023125"/>
    </source>
</evidence>
<gene>
    <name evidence="10" type="primary">topA</name>
    <name evidence="13" type="ORF">U472_06235</name>
</gene>
<comment type="similarity">
    <text evidence="2 10">Belongs to the type IA topoisomerase family.</text>
</comment>
<keyword evidence="7 10" id="KW-0799">Topoisomerase</keyword>
<organism evidence="13 14">
    <name type="scientific">Orenia metallireducens</name>
    <dbReference type="NCBI Taxonomy" id="1413210"/>
    <lineage>
        <taxon>Bacteria</taxon>
        <taxon>Bacillati</taxon>
        <taxon>Bacillota</taxon>
        <taxon>Clostridia</taxon>
        <taxon>Halanaerobiales</taxon>
        <taxon>Halobacteroidaceae</taxon>
        <taxon>Orenia</taxon>
    </lineage>
</organism>
<dbReference type="InterPro" id="IPR013825">
    <property type="entry name" value="Topo_IA_cen_sub2"/>
</dbReference>
<dbReference type="Proteomes" id="UP000093514">
    <property type="component" value="Unassembled WGS sequence"/>
</dbReference>
<dbReference type="PRINTS" id="PR00417">
    <property type="entry name" value="PRTPISMRASEI"/>
</dbReference>
<reference evidence="13 14" key="2">
    <citation type="submission" date="2016-08" db="EMBL/GenBank/DDBJ databases">
        <title>Orenia metallireducens sp. nov. strain Z6, a Novel Metal-reducing Firmicute from the Deep Subsurface.</title>
        <authorList>
            <person name="Maxim B.I."/>
            <person name="Kenneth K."/>
            <person name="Flynn T.M."/>
            <person name="Oloughlin E.J."/>
            <person name="Locke R.A."/>
            <person name="Weber J.R."/>
            <person name="Egan S.M."/>
            <person name="Mackie R.I."/>
            <person name="Cann I.K."/>
        </authorList>
    </citation>
    <scope>NUCLEOTIDE SEQUENCE [LARGE SCALE GENOMIC DNA]</scope>
    <source>
        <strain evidence="13 14">Z6</strain>
    </source>
</reference>
<evidence type="ECO:0000256" key="10">
    <source>
        <dbReference type="HAMAP-Rule" id="MF_00952"/>
    </source>
</evidence>
<dbReference type="InterPro" id="IPR013497">
    <property type="entry name" value="Topo_IA_cen"/>
</dbReference>
<dbReference type="PROSITE" id="PS00396">
    <property type="entry name" value="TOPO_IA_1"/>
    <property type="match status" value="1"/>
</dbReference>
<comment type="function">
    <text evidence="10">Releases the supercoiling and torsional tension of DNA, which is introduced during the DNA replication and transcription, by transiently cleaving and rejoining one strand of the DNA duplex. Introduces a single-strand break via transesterification at a target site in duplex DNA. The scissile phosphodiester is attacked by the catalytic tyrosine of the enzyme, resulting in the formation of a DNA-(5'-phosphotyrosyl)-enzyme intermediate and the expulsion of a 3'-OH DNA strand. The free DNA strand then undergoes passage around the unbroken strand, thus removing DNA supercoils. Finally, in the religation step, the DNA 3'-OH attacks the covalent intermediate to expel the active-site tyrosine and restore the DNA phosphodiester backbone.</text>
</comment>
<comment type="caution">
    <text evidence="13">The sequence shown here is derived from an EMBL/GenBank/DDBJ whole genome shotgun (WGS) entry which is preliminary data.</text>
</comment>
<proteinExistence type="inferred from homology"/>
<dbReference type="Pfam" id="PF01751">
    <property type="entry name" value="Toprim"/>
    <property type="match status" value="1"/>
</dbReference>
<dbReference type="SUPFAM" id="SSF56712">
    <property type="entry name" value="Prokaryotic type I DNA topoisomerase"/>
    <property type="match status" value="1"/>
</dbReference>
<dbReference type="InterPro" id="IPR006171">
    <property type="entry name" value="TOPRIM_dom"/>
</dbReference>
<dbReference type="InterPro" id="IPR028612">
    <property type="entry name" value="Topoisom_1_IA"/>
</dbReference>
<keyword evidence="3" id="KW-0479">Metal-binding</keyword>
<dbReference type="GO" id="GO:0003677">
    <property type="term" value="F:DNA binding"/>
    <property type="evidence" value="ECO:0007669"/>
    <property type="project" value="UniProtKB-KW"/>
</dbReference>
<feature type="site" description="Interaction with DNA" evidence="10">
    <location>
        <position position="38"/>
    </location>
</feature>
<dbReference type="AlphaFoldDB" id="A0A1C0A9W8"/>
<comment type="catalytic activity">
    <reaction evidence="1 10">
        <text>ATP-independent breakage of single-stranded DNA, followed by passage and rejoining.</text>
        <dbReference type="EC" id="5.6.2.1"/>
    </reaction>
</comment>
<dbReference type="OrthoDB" id="9804262at2"/>
<feature type="site" description="Interaction with DNA" evidence="10">
    <location>
        <position position="148"/>
    </location>
</feature>
<dbReference type="Gene3D" id="3.40.50.140">
    <property type="match status" value="1"/>
</dbReference>
<feature type="site" description="Interaction with DNA" evidence="10">
    <location>
        <position position="145"/>
    </location>
</feature>
<evidence type="ECO:0000256" key="3">
    <source>
        <dbReference type="ARBA" id="ARBA00022723"/>
    </source>
</evidence>
<dbReference type="PROSITE" id="PS50880">
    <property type="entry name" value="TOPRIM"/>
    <property type="match status" value="1"/>
</dbReference>
<evidence type="ECO:0000256" key="7">
    <source>
        <dbReference type="ARBA" id="ARBA00023029"/>
    </source>
</evidence>
<protein>
    <recommendedName>
        <fullName evidence="10">DNA topoisomerase 1</fullName>
        <ecNumber evidence="10">5.6.2.1</ecNumber>
    </recommendedName>
    <alternativeName>
        <fullName evidence="10">DNA topoisomerase I</fullName>
    </alternativeName>
</protein>
<keyword evidence="14" id="KW-1185">Reference proteome</keyword>
<dbReference type="SMART" id="SM00437">
    <property type="entry name" value="TOP1Ac"/>
    <property type="match status" value="1"/>
</dbReference>
<dbReference type="EC" id="5.6.2.1" evidence="10"/>
<dbReference type="Gene3D" id="3.30.65.10">
    <property type="entry name" value="Bacterial Topoisomerase I, domain 1"/>
    <property type="match status" value="2"/>
</dbReference>
<keyword evidence="8 10" id="KW-0238">DNA-binding</keyword>
<evidence type="ECO:0000313" key="13">
    <source>
        <dbReference type="EMBL" id="OCL27075.1"/>
    </source>
</evidence>
<dbReference type="InterPro" id="IPR013826">
    <property type="entry name" value="Topo_IA_cen_sub3"/>
</dbReference>
<accession>A0A1C0A9W8</accession>
<feature type="site" description="Interaction with DNA" evidence="10">
    <location>
        <position position="492"/>
    </location>
</feature>
<dbReference type="Pfam" id="PF01396">
    <property type="entry name" value="Zn_ribbon_Top1"/>
    <property type="match status" value="3"/>
</dbReference>
<dbReference type="SMART" id="SM00436">
    <property type="entry name" value="TOP1Bc"/>
    <property type="match status" value="1"/>
</dbReference>
<feature type="domain" description="Toprim" evidence="11">
    <location>
        <begin position="8"/>
        <end position="118"/>
    </location>
</feature>
<dbReference type="PANTHER" id="PTHR42785:SF1">
    <property type="entry name" value="DNA TOPOISOMERASE"/>
    <property type="match status" value="1"/>
</dbReference>
<dbReference type="NCBIfam" id="TIGR01051">
    <property type="entry name" value="topA_bact"/>
    <property type="match status" value="1"/>
</dbReference>
<dbReference type="SUPFAM" id="SSF57783">
    <property type="entry name" value="Zinc beta-ribbon"/>
    <property type="match status" value="1"/>
</dbReference>
<evidence type="ECO:0000259" key="12">
    <source>
        <dbReference type="PROSITE" id="PS52039"/>
    </source>
</evidence>
<evidence type="ECO:0000259" key="11">
    <source>
        <dbReference type="PROSITE" id="PS50880"/>
    </source>
</evidence>
<dbReference type="InterPro" id="IPR013824">
    <property type="entry name" value="Topo_IA_cen_sub1"/>
</dbReference>
<dbReference type="InterPro" id="IPR034149">
    <property type="entry name" value="TOPRIM_TopoI"/>
</dbReference>
<dbReference type="InterPro" id="IPR003601">
    <property type="entry name" value="Topo_IA_2"/>
</dbReference>
<evidence type="ECO:0000256" key="6">
    <source>
        <dbReference type="ARBA" id="ARBA00022842"/>
    </source>
</evidence>
<dbReference type="CDD" id="cd00186">
    <property type="entry name" value="TOP1Ac"/>
    <property type="match status" value="1"/>
</dbReference>
<feature type="domain" description="Topo IA-type catalytic" evidence="12">
    <location>
        <begin position="134"/>
        <end position="560"/>
    </location>
</feature>
<feature type="site" description="Interaction with DNA" evidence="10">
    <location>
        <position position="160"/>
    </location>
</feature>
<dbReference type="Gene3D" id="2.70.20.10">
    <property type="entry name" value="Topoisomerase I, domain 3"/>
    <property type="match status" value="1"/>
</dbReference>
<evidence type="ECO:0000256" key="1">
    <source>
        <dbReference type="ARBA" id="ARBA00000213"/>
    </source>
</evidence>
<dbReference type="HAMAP" id="MF_00952">
    <property type="entry name" value="Topoisom_1_prok"/>
    <property type="match status" value="1"/>
</dbReference>
<dbReference type="SMART" id="SM00493">
    <property type="entry name" value="TOPRIM"/>
    <property type="match status" value="1"/>
</dbReference>
<dbReference type="CDD" id="cd03363">
    <property type="entry name" value="TOPRIM_TopoIA_TopoI"/>
    <property type="match status" value="1"/>
</dbReference>
<evidence type="ECO:0000256" key="5">
    <source>
        <dbReference type="ARBA" id="ARBA00022833"/>
    </source>
</evidence>
<feature type="region of interest" description="Interaction with DNA" evidence="10">
    <location>
        <begin position="168"/>
        <end position="173"/>
    </location>
</feature>
<name>A0A1C0A9W8_9FIRM</name>
<keyword evidence="6" id="KW-0460">Magnesium</keyword>
<dbReference type="InterPro" id="IPR003602">
    <property type="entry name" value="Topo_IA_DNA-bd_dom"/>
</dbReference>
<dbReference type="InterPro" id="IPR005733">
    <property type="entry name" value="TopoI_bac-type"/>
</dbReference>
<dbReference type="InterPro" id="IPR000380">
    <property type="entry name" value="Topo_IA"/>
</dbReference>
<dbReference type="Gene3D" id="1.10.290.10">
    <property type="entry name" value="Topoisomerase I, domain 4"/>
    <property type="match status" value="1"/>
</dbReference>
<evidence type="ECO:0000313" key="14">
    <source>
        <dbReference type="Proteomes" id="UP000093514"/>
    </source>
</evidence>
<dbReference type="GO" id="GO:0006265">
    <property type="term" value="P:DNA topological change"/>
    <property type="evidence" value="ECO:0007669"/>
    <property type="project" value="UniProtKB-UniRule"/>
</dbReference>
<dbReference type="InterPro" id="IPR023406">
    <property type="entry name" value="Topo_IA_AS"/>
</dbReference>
<feature type="site" description="Interaction with DNA" evidence="10">
    <location>
        <position position="153"/>
    </location>
</feature>
<keyword evidence="5" id="KW-0862">Zinc</keyword>
<dbReference type="Gene3D" id="1.10.460.10">
    <property type="entry name" value="Topoisomerase I, domain 2"/>
    <property type="match status" value="1"/>
</dbReference>
<evidence type="ECO:0000256" key="2">
    <source>
        <dbReference type="ARBA" id="ARBA00009446"/>
    </source>
</evidence>
<evidence type="ECO:0000256" key="4">
    <source>
        <dbReference type="ARBA" id="ARBA00022771"/>
    </source>
</evidence>